<dbReference type="Proteomes" id="UP000799778">
    <property type="component" value="Unassembled WGS sequence"/>
</dbReference>
<dbReference type="OrthoDB" id="4476201at2759"/>
<keyword evidence="2" id="KW-0813">Transport</keyword>
<evidence type="ECO:0000313" key="8">
    <source>
        <dbReference type="Proteomes" id="UP000799778"/>
    </source>
</evidence>
<dbReference type="Pfam" id="PF13520">
    <property type="entry name" value="AA_permease_2"/>
    <property type="match status" value="1"/>
</dbReference>
<feature type="transmembrane region" description="Helical" evidence="6">
    <location>
        <begin position="393"/>
        <end position="416"/>
    </location>
</feature>
<gene>
    <name evidence="7" type="ORF">BU24DRAFT_359137</name>
</gene>
<evidence type="ECO:0000256" key="3">
    <source>
        <dbReference type="ARBA" id="ARBA00022692"/>
    </source>
</evidence>
<comment type="subcellular location">
    <subcellularLocation>
        <location evidence="1">Membrane</location>
        <topology evidence="1">Multi-pass membrane protein</topology>
    </subcellularLocation>
</comment>
<dbReference type="EMBL" id="ML978080">
    <property type="protein sequence ID" value="KAF2009030.1"/>
    <property type="molecule type" value="Genomic_DNA"/>
</dbReference>
<dbReference type="Gene3D" id="1.20.1740.10">
    <property type="entry name" value="Amino acid/polyamine transporter I"/>
    <property type="match status" value="1"/>
</dbReference>
<dbReference type="RefSeq" id="XP_033377369.1">
    <property type="nucleotide sequence ID" value="XM_033524025.1"/>
</dbReference>
<proteinExistence type="predicted"/>
<reference evidence="7" key="1">
    <citation type="journal article" date="2020" name="Stud. Mycol.">
        <title>101 Dothideomycetes genomes: a test case for predicting lifestyles and emergence of pathogens.</title>
        <authorList>
            <person name="Haridas S."/>
            <person name="Albert R."/>
            <person name="Binder M."/>
            <person name="Bloem J."/>
            <person name="Labutti K."/>
            <person name="Salamov A."/>
            <person name="Andreopoulos B."/>
            <person name="Baker S."/>
            <person name="Barry K."/>
            <person name="Bills G."/>
            <person name="Bluhm B."/>
            <person name="Cannon C."/>
            <person name="Castanera R."/>
            <person name="Culley D."/>
            <person name="Daum C."/>
            <person name="Ezra D."/>
            <person name="Gonzalez J."/>
            <person name="Henrissat B."/>
            <person name="Kuo A."/>
            <person name="Liang C."/>
            <person name="Lipzen A."/>
            <person name="Lutzoni F."/>
            <person name="Magnuson J."/>
            <person name="Mondo S."/>
            <person name="Nolan M."/>
            <person name="Ohm R."/>
            <person name="Pangilinan J."/>
            <person name="Park H.-J."/>
            <person name="Ramirez L."/>
            <person name="Alfaro M."/>
            <person name="Sun H."/>
            <person name="Tritt A."/>
            <person name="Yoshinaga Y."/>
            <person name="Zwiers L.-H."/>
            <person name="Turgeon B."/>
            <person name="Goodwin S."/>
            <person name="Spatafora J."/>
            <person name="Crous P."/>
            <person name="Grigoriev I."/>
        </authorList>
    </citation>
    <scope>NUCLEOTIDE SEQUENCE</scope>
    <source>
        <strain evidence="7">CBS 175.79</strain>
    </source>
</reference>
<feature type="transmembrane region" description="Helical" evidence="6">
    <location>
        <begin position="154"/>
        <end position="171"/>
    </location>
</feature>
<dbReference type="GO" id="GO:0016020">
    <property type="term" value="C:membrane"/>
    <property type="evidence" value="ECO:0007669"/>
    <property type="project" value="UniProtKB-SubCell"/>
</dbReference>
<feature type="transmembrane region" description="Helical" evidence="6">
    <location>
        <begin position="177"/>
        <end position="198"/>
    </location>
</feature>
<evidence type="ECO:0000256" key="4">
    <source>
        <dbReference type="ARBA" id="ARBA00022989"/>
    </source>
</evidence>
<evidence type="ECO:0000313" key="7">
    <source>
        <dbReference type="EMBL" id="KAF2009030.1"/>
    </source>
</evidence>
<dbReference type="GeneID" id="54281422"/>
<feature type="transmembrane region" description="Helical" evidence="6">
    <location>
        <begin position="26"/>
        <end position="48"/>
    </location>
</feature>
<keyword evidence="5 6" id="KW-0472">Membrane</keyword>
<keyword evidence="3 6" id="KW-0812">Transmembrane</keyword>
<feature type="transmembrane region" description="Helical" evidence="6">
    <location>
        <begin position="328"/>
        <end position="346"/>
    </location>
</feature>
<evidence type="ECO:0000256" key="1">
    <source>
        <dbReference type="ARBA" id="ARBA00004141"/>
    </source>
</evidence>
<evidence type="ECO:0000256" key="5">
    <source>
        <dbReference type="ARBA" id="ARBA00023136"/>
    </source>
</evidence>
<feature type="transmembrane region" description="Helical" evidence="6">
    <location>
        <begin position="300"/>
        <end position="322"/>
    </location>
</feature>
<dbReference type="GO" id="GO:0022857">
    <property type="term" value="F:transmembrane transporter activity"/>
    <property type="evidence" value="ECO:0007669"/>
    <property type="project" value="InterPro"/>
</dbReference>
<dbReference type="PIRSF" id="PIRSF006060">
    <property type="entry name" value="AA_transporter"/>
    <property type="match status" value="1"/>
</dbReference>
<accession>A0A6A5X7X6</accession>
<organism evidence="7 8">
    <name type="scientific">Aaosphaeria arxii CBS 175.79</name>
    <dbReference type="NCBI Taxonomy" id="1450172"/>
    <lineage>
        <taxon>Eukaryota</taxon>
        <taxon>Fungi</taxon>
        <taxon>Dikarya</taxon>
        <taxon>Ascomycota</taxon>
        <taxon>Pezizomycotina</taxon>
        <taxon>Dothideomycetes</taxon>
        <taxon>Pleosporomycetidae</taxon>
        <taxon>Pleosporales</taxon>
        <taxon>Pleosporales incertae sedis</taxon>
        <taxon>Aaosphaeria</taxon>
    </lineage>
</organism>
<feature type="transmembrane region" description="Helical" evidence="6">
    <location>
        <begin position="428"/>
        <end position="448"/>
    </location>
</feature>
<dbReference type="PANTHER" id="PTHR45649">
    <property type="entry name" value="AMINO-ACID PERMEASE BAT1"/>
    <property type="match status" value="1"/>
</dbReference>
<dbReference type="AlphaFoldDB" id="A0A6A5X7X6"/>
<feature type="transmembrane region" description="Helical" evidence="6">
    <location>
        <begin position="228"/>
        <end position="245"/>
    </location>
</feature>
<sequence>MTNIASVNVEDGVVEHLGYDQSYRRVLRSVGSIALVLALASPMAAILINSFYQIIYGGHWGLTWGWVIACVFLFPQALTVAELCSSMPTNGAFYWYTAALAPPRFSKPLSFIAGWITTLSLFTSLASFAFACASSYAVLIPVMVPTWTPTNPQMLAMALAILALWALLNMLRFEKIAMVMVAISGVVLATTAIFIVALPASQAAQNISFASGYTALLKYENFSEWSRAVAVPFTFFTAFWSVTGWQSPCYVVEGIQNARTTAPRAIIISFSAMATMGTIVCLICSFCLTDIEAAATDPSGFPLFTLILNLWGVKLGFTFLIIIVSTTIFGGSSLLFSSACQIAAFARDGGLPYPHLFSYVHPGTSMPLYSTLLLVIGTVLALLFSLSPVAGPIIYSLAVIMNVLVYLLPIGLRLVAPKERYTPGPWNLGRMSWPVAFCGFVTGCWLIVMETFPTTPNWTVASFNYNWVVSLATMGIAALLWVCIGGNYKGINLEALRGMQLNIDTEGVK</sequence>
<feature type="transmembrane region" description="Helical" evidence="6">
    <location>
        <begin position="60"/>
        <end position="78"/>
    </location>
</feature>
<name>A0A6A5X7X6_9PLEO</name>
<feature type="transmembrane region" description="Helical" evidence="6">
    <location>
        <begin position="265"/>
        <end position="288"/>
    </location>
</feature>
<dbReference type="PANTHER" id="PTHR45649:SF26">
    <property type="entry name" value="OS04G0435100 PROTEIN"/>
    <property type="match status" value="1"/>
</dbReference>
<evidence type="ECO:0000256" key="2">
    <source>
        <dbReference type="ARBA" id="ARBA00022448"/>
    </source>
</evidence>
<keyword evidence="4 6" id="KW-1133">Transmembrane helix</keyword>
<evidence type="ECO:0000256" key="6">
    <source>
        <dbReference type="SAM" id="Phobius"/>
    </source>
</evidence>
<feature type="transmembrane region" description="Helical" evidence="6">
    <location>
        <begin position="112"/>
        <end position="142"/>
    </location>
</feature>
<feature type="transmembrane region" description="Helical" evidence="6">
    <location>
        <begin position="468"/>
        <end position="488"/>
    </location>
</feature>
<keyword evidence="8" id="KW-1185">Reference proteome</keyword>
<dbReference type="InterPro" id="IPR002293">
    <property type="entry name" value="AA/rel_permease1"/>
</dbReference>
<feature type="transmembrane region" description="Helical" evidence="6">
    <location>
        <begin position="367"/>
        <end position="387"/>
    </location>
</feature>
<protein>
    <submittedName>
        <fullName evidence="7">Amino acid transporter</fullName>
    </submittedName>
</protein>